<evidence type="ECO:0000256" key="3">
    <source>
        <dbReference type="ARBA" id="ARBA00022448"/>
    </source>
</evidence>
<keyword evidence="13 14" id="KW-0676">Redox-active center</keyword>
<evidence type="ECO:0000256" key="6">
    <source>
        <dbReference type="ARBA" id="ARBA00022692"/>
    </source>
</evidence>
<comment type="subcellular location">
    <subcellularLocation>
        <location evidence="1">Cell inner membrane</location>
        <topology evidence="1">Multi-pass membrane protein</topology>
    </subcellularLocation>
    <subcellularLocation>
        <location evidence="14">Cell membrane</location>
        <topology evidence="14">Multi-pass membrane protein</topology>
    </subcellularLocation>
</comment>
<comment type="similarity">
    <text evidence="2 14">Belongs to the DsbB family.</text>
</comment>
<gene>
    <name evidence="14 16" type="primary">dsbB</name>
    <name evidence="16" type="ORF">J1N51_13535</name>
</gene>
<dbReference type="Proteomes" id="UP000682739">
    <property type="component" value="Chromosome"/>
</dbReference>
<proteinExistence type="inferred from homology"/>
<protein>
    <recommendedName>
        <fullName evidence="14">Disulfide bond formation protein B</fullName>
    </recommendedName>
    <alternativeName>
        <fullName evidence="14">Disulfide oxidoreductase</fullName>
    </alternativeName>
</protein>
<keyword evidence="7 14" id="KW-0249">Electron transport</keyword>
<dbReference type="GO" id="GO:0006457">
    <property type="term" value="P:protein folding"/>
    <property type="evidence" value="ECO:0007669"/>
    <property type="project" value="InterPro"/>
</dbReference>
<evidence type="ECO:0000256" key="2">
    <source>
        <dbReference type="ARBA" id="ARBA00008823"/>
    </source>
</evidence>
<evidence type="ECO:0000256" key="7">
    <source>
        <dbReference type="ARBA" id="ARBA00022982"/>
    </source>
</evidence>
<organism evidence="16 17">
    <name type="scientific">Psychrosphaera ytuae</name>
    <dbReference type="NCBI Taxonomy" id="2820710"/>
    <lineage>
        <taxon>Bacteria</taxon>
        <taxon>Pseudomonadati</taxon>
        <taxon>Pseudomonadota</taxon>
        <taxon>Gammaproteobacteria</taxon>
        <taxon>Alteromonadales</taxon>
        <taxon>Pseudoalteromonadaceae</taxon>
        <taxon>Psychrosphaera</taxon>
    </lineage>
</organism>
<keyword evidence="9 14" id="KW-0560">Oxidoreductase</keyword>
<evidence type="ECO:0000256" key="8">
    <source>
        <dbReference type="ARBA" id="ARBA00022989"/>
    </source>
</evidence>
<dbReference type="InterPro" id="IPR022920">
    <property type="entry name" value="Disulphide_bond_form_DsbB"/>
</dbReference>
<evidence type="ECO:0000256" key="1">
    <source>
        <dbReference type="ARBA" id="ARBA00004429"/>
    </source>
</evidence>
<feature type="topological domain" description="Cytoplasmic" evidence="14">
    <location>
        <begin position="169"/>
        <end position="176"/>
    </location>
</feature>
<keyword evidence="11 14" id="KW-1015">Disulfide bond</keyword>
<dbReference type="NCBIfam" id="NF002485">
    <property type="entry name" value="PRK01749.1"/>
    <property type="match status" value="1"/>
</dbReference>
<dbReference type="InterPro" id="IPR050183">
    <property type="entry name" value="DsbB"/>
</dbReference>
<evidence type="ECO:0000256" key="9">
    <source>
        <dbReference type="ARBA" id="ARBA00023002"/>
    </source>
</evidence>
<dbReference type="InterPro" id="IPR003752">
    <property type="entry name" value="DiS_bond_form_DsbB/BdbC"/>
</dbReference>
<evidence type="ECO:0000256" key="11">
    <source>
        <dbReference type="ARBA" id="ARBA00023157"/>
    </source>
</evidence>
<evidence type="ECO:0000256" key="10">
    <source>
        <dbReference type="ARBA" id="ARBA00023136"/>
    </source>
</evidence>
<feature type="transmembrane region" description="Helical" evidence="15">
    <location>
        <begin position="15"/>
        <end position="34"/>
    </location>
</feature>
<evidence type="ECO:0000313" key="16">
    <source>
        <dbReference type="EMBL" id="QTH63722.1"/>
    </source>
</evidence>
<comment type="caution">
    <text evidence="14">Lacks conserved residue(s) required for the propagation of feature annotation.</text>
</comment>
<dbReference type="GO" id="GO:0009055">
    <property type="term" value="F:electron transfer activity"/>
    <property type="evidence" value="ECO:0007669"/>
    <property type="project" value="UniProtKB-UniRule"/>
</dbReference>
<evidence type="ECO:0000256" key="14">
    <source>
        <dbReference type="HAMAP-Rule" id="MF_00286"/>
    </source>
</evidence>
<keyword evidence="12 14" id="KW-0143">Chaperone</keyword>
<dbReference type="Pfam" id="PF02600">
    <property type="entry name" value="DsbB"/>
    <property type="match status" value="1"/>
</dbReference>
<feature type="transmembrane region" description="Helical" evidence="15">
    <location>
        <begin position="46"/>
        <end position="65"/>
    </location>
</feature>
<name>A0A975DAT4_9GAMM</name>
<evidence type="ECO:0000313" key="17">
    <source>
        <dbReference type="Proteomes" id="UP000682739"/>
    </source>
</evidence>
<dbReference type="GO" id="GO:0015035">
    <property type="term" value="F:protein-disulfide reductase activity"/>
    <property type="evidence" value="ECO:0007669"/>
    <property type="project" value="UniProtKB-UniRule"/>
</dbReference>
<keyword evidence="3 14" id="KW-0813">Transport</keyword>
<feature type="topological domain" description="Cytoplasmic" evidence="14">
    <location>
        <begin position="1"/>
        <end position="16"/>
    </location>
</feature>
<dbReference type="SUPFAM" id="SSF158442">
    <property type="entry name" value="DsbB-like"/>
    <property type="match status" value="1"/>
</dbReference>
<dbReference type="Gene3D" id="1.20.1550.10">
    <property type="entry name" value="DsbB-like"/>
    <property type="match status" value="1"/>
</dbReference>
<reference evidence="16" key="1">
    <citation type="submission" date="2021-03" db="EMBL/GenBank/DDBJ databases">
        <title>Description of Psychrosphaera ytuae sp. nov. isolated from deep sea sediment of South China Sea.</title>
        <authorList>
            <person name="Zhang J."/>
            <person name="Xu X.-D."/>
        </authorList>
    </citation>
    <scope>NUCLEOTIDE SEQUENCE</scope>
    <source>
        <strain evidence="16">MTZ26</strain>
    </source>
</reference>
<accession>A0A975DAT4</accession>
<evidence type="ECO:0000256" key="5">
    <source>
        <dbReference type="ARBA" id="ARBA00022519"/>
    </source>
</evidence>
<dbReference type="InterPro" id="IPR023380">
    <property type="entry name" value="DsbB-like_sf"/>
</dbReference>
<feature type="disulfide bond" description="Redox-active" evidence="14">
    <location>
        <begin position="43"/>
        <end position="46"/>
    </location>
</feature>
<comment type="function">
    <text evidence="14">Required for disulfide bond formation in some periplasmic proteins. Acts by oxidizing the DsbA protein.</text>
</comment>
<keyword evidence="4 14" id="KW-1003">Cell membrane</keyword>
<dbReference type="EMBL" id="CP072110">
    <property type="protein sequence ID" value="QTH63722.1"/>
    <property type="molecule type" value="Genomic_DNA"/>
</dbReference>
<evidence type="ECO:0000256" key="12">
    <source>
        <dbReference type="ARBA" id="ARBA00023186"/>
    </source>
</evidence>
<dbReference type="KEGG" id="psym:J1N51_13535"/>
<feature type="disulfide bond" description="Redox-active" evidence="14">
    <location>
        <begin position="109"/>
        <end position="135"/>
    </location>
</feature>
<dbReference type="PANTHER" id="PTHR36570:SF2">
    <property type="entry name" value="DISULFIDE BOND FORMATION PROTEIN B"/>
    <property type="match status" value="1"/>
</dbReference>
<keyword evidence="6 14" id="KW-0812">Transmembrane</keyword>
<feature type="transmembrane region" description="Helical" evidence="15">
    <location>
        <begin position="150"/>
        <end position="171"/>
    </location>
</feature>
<dbReference type="PANTHER" id="PTHR36570">
    <property type="entry name" value="DISULFIDE BOND FORMATION PROTEIN B"/>
    <property type="match status" value="1"/>
</dbReference>
<evidence type="ECO:0000256" key="15">
    <source>
        <dbReference type="SAM" id="Phobius"/>
    </source>
</evidence>
<keyword evidence="5" id="KW-0997">Cell inner membrane</keyword>
<feature type="topological domain" description="Periplasmic" evidence="14">
    <location>
        <begin position="34"/>
        <end position="51"/>
    </location>
</feature>
<dbReference type="GO" id="GO:0005886">
    <property type="term" value="C:plasma membrane"/>
    <property type="evidence" value="ECO:0007669"/>
    <property type="project" value="UniProtKB-SubCell"/>
</dbReference>
<dbReference type="RefSeq" id="WP_208831777.1">
    <property type="nucleotide sequence ID" value="NZ_CP072110.1"/>
</dbReference>
<evidence type="ECO:0000256" key="4">
    <source>
        <dbReference type="ARBA" id="ARBA00022475"/>
    </source>
</evidence>
<keyword evidence="10 14" id="KW-0472">Membrane</keyword>
<sequence>MSVVHTLSSWPASRWPWLLLAASAFTFEAIALYFQYGMGLEPCIMCVYQRTAVAGILFATIPALINPSSRILRVSSLLAWLVASVWGLKLAIEHVRMQNPDNFMLLMSCDVFPNYPSWMPIHEWLPSVFEPRGTCGDIDWLFLGLSMPQWMVVVFGGYLLMAVLCIGARLIKVRGL</sequence>
<keyword evidence="8 14" id="KW-1133">Transmembrane helix</keyword>
<evidence type="ECO:0000256" key="13">
    <source>
        <dbReference type="ARBA" id="ARBA00023284"/>
    </source>
</evidence>
<dbReference type="HAMAP" id="MF_00286">
    <property type="entry name" value="DsbB"/>
    <property type="match status" value="1"/>
</dbReference>
<dbReference type="AlphaFoldDB" id="A0A975DAT4"/>
<keyword evidence="17" id="KW-1185">Reference proteome</keyword>